<keyword evidence="3" id="KW-0808">Transferase</keyword>
<dbReference type="STRING" id="1121321.SAMN04488530_12712"/>
<accession>A0A1M5R5Y5</accession>
<reference evidence="4" key="1">
    <citation type="submission" date="2016-11" db="EMBL/GenBank/DDBJ databases">
        <authorList>
            <person name="Varghese N."/>
            <person name="Submissions S."/>
        </authorList>
    </citation>
    <scope>NUCLEOTIDE SEQUENCE [LARGE SCALE GENOMIC DNA]</scope>
    <source>
        <strain evidence="4">DSM 2635</strain>
    </source>
</reference>
<dbReference type="RefSeq" id="WP_073126850.1">
    <property type="nucleotide sequence ID" value="NZ_FQWX01000027.1"/>
</dbReference>
<dbReference type="Proteomes" id="UP000243255">
    <property type="component" value="Unassembled WGS sequence"/>
</dbReference>
<dbReference type="SUPFAM" id="SSF55874">
    <property type="entry name" value="ATPase domain of HSP90 chaperone/DNA topoisomerase II/histidine kinase"/>
    <property type="match status" value="1"/>
</dbReference>
<feature type="transmembrane region" description="Helical" evidence="1">
    <location>
        <begin position="195"/>
        <end position="214"/>
    </location>
</feature>
<protein>
    <submittedName>
        <fullName evidence="3">Sensor histidine kinase YesM</fullName>
    </submittedName>
</protein>
<dbReference type="CDD" id="cd16935">
    <property type="entry name" value="HATPase_AgrC-ComD-like"/>
    <property type="match status" value="1"/>
</dbReference>
<dbReference type="PANTHER" id="PTHR40448">
    <property type="entry name" value="TWO-COMPONENT SENSOR HISTIDINE KINASE"/>
    <property type="match status" value="1"/>
</dbReference>
<dbReference type="Gene3D" id="3.30.565.10">
    <property type="entry name" value="Histidine kinase-like ATPase, C-terminal domain"/>
    <property type="match status" value="1"/>
</dbReference>
<evidence type="ECO:0000259" key="2">
    <source>
        <dbReference type="Pfam" id="PF14501"/>
    </source>
</evidence>
<keyword evidence="3" id="KW-0418">Kinase</keyword>
<gene>
    <name evidence="3" type="ORF">SAMN04488530_12712</name>
</gene>
<keyword evidence="1" id="KW-1133">Transmembrane helix</keyword>
<feature type="transmembrane region" description="Helical" evidence="1">
    <location>
        <begin position="164"/>
        <end position="183"/>
    </location>
</feature>
<feature type="domain" description="Sensor histidine kinase NatK-like C-terminal" evidence="2">
    <location>
        <begin position="335"/>
        <end position="441"/>
    </location>
</feature>
<dbReference type="Pfam" id="PF14501">
    <property type="entry name" value="HATPase_c_5"/>
    <property type="match status" value="1"/>
</dbReference>
<keyword evidence="1" id="KW-0472">Membrane</keyword>
<dbReference type="PANTHER" id="PTHR40448:SF1">
    <property type="entry name" value="TWO-COMPONENT SENSOR HISTIDINE KINASE"/>
    <property type="match status" value="1"/>
</dbReference>
<dbReference type="GO" id="GO:0016301">
    <property type="term" value="F:kinase activity"/>
    <property type="evidence" value="ECO:0007669"/>
    <property type="project" value="UniProtKB-KW"/>
</dbReference>
<dbReference type="InterPro" id="IPR036890">
    <property type="entry name" value="HATPase_C_sf"/>
</dbReference>
<feature type="transmembrane region" description="Helical" evidence="1">
    <location>
        <begin position="12"/>
        <end position="33"/>
    </location>
</feature>
<dbReference type="GO" id="GO:0042802">
    <property type="term" value="F:identical protein binding"/>
    <property type="evidence" value="ECO:0007669"/>
    <property type="project" value="TreeGrafter"/>
</dbReference>
<dbReference type="AlphaFoldDB" id="A0A1M5R5Y5"/>
<feature type="transmembrane region" description="Helical" evidence="1">
    <location>
        <begin position="45"/>
        <end position="76"/>
    </location>
</feature>
<dbReference type="EMBL" id="FQWX01000027">
    <property type="protein sequence ID" value="SHH21480.1"/>
    <property type="molecule type" value="Genomic_DNA"/>
</dbReference>
<dbReference type="OrthoDB" id="1749546at2"/>
<keyword evidence="4" id="KW-1185">Reference proteome</keyword>
<evidence type="ECO:0000313" key="3">
    <source>
        <dbReference type="EMBL" id="SHH21480.1"/>
    </source>
</evidence>
<dbReference type="InterPro" id="IPR032834">
    <property type="entry name" value="NatK-like_C"/>
</dbReference>
<keyword evidence="1" id="KW-0812">Transmembrane</keyword>
<sequence length="443" mass="52540">MLAKIINENNAIFWYILNFMDLFMYSIFFKLILDSFSIKRFNYKISYLLLFLISMGSFIIAYENIFFYIISCIVFYKINYEGSILKGSIYSTFYWCVIRKIIELVSLHLVCSINYSNIDKRLEFMDGEIVQIELFIFKLVAISLLYLIYIYIYSYSKLRKIPLSFIYMLIPILTNIICVLLVFRYKVFNRQSSIEFIVVILMIFLSNIILGFIFKRIINDYNVKQENKILTDNILKDYDYYLKIKEEQDKIKEIYHDIKNHMICLRDFCENSDTQRAINYIDNIESGMQKYNNLGLEFNTGNMIVDSILKNKKNLCIERKIDFDIDVDFSKIEFMDMVDICILFSNLIDNAIEASETIQDLDIAKKIRLESKLIDSFYVIVIENNKTNIVNHKRGVFLTSKQDKFFHGIGLKNVKNIVNKYLGELVIEEVENRFIVKIIVPHC</sequence>
<feature type="transmembrane region" description="Helical" evidence="1">
    <location>
        <begin position="132"/>
        <end position="152"/>
    </location>
</feature>
<evidence type="ECO:0000313" key="4">
    <source>
        <dbReference type="Proteomes" id="UP000243255"/>
    </source>
</evidence>
<name>A0A1M5R5Y5_9FIRM</name>
<evidence type="ECO:0000256" key="1">
    <source>
        <dbReference type="SAM" id="Phobius"/>
    </source>
</evidence>
<proteinExistence type="predicted"/>
<organism evidence="3 4">
    <name type="scientific">Asaccharospora irregularis DSM 2635</name>
    <dbReference type="NCBI Taxonomy" id="1121321"/>
    <lineage>
        <taxon>Bacteria</taxon>
        <taxon>Bacillati</taxon>
        <taxon>Bacillota</taxon>
        <taxon>Clostridia</taxon>
        <taxon>Peptostreptococcales</taxon>
        <taxon>Peptostreptococcaceae</taxon>
        <taxon>Asaccharospora</taxon>
    </lineage>
</organism>